<dbReference type="AlphaFoldDB" id="A0A381PUF7"/>
<accession>A0A381PUF7</accession>
<reference evidence="1" key="1">
    <citation type="submission" date="2018-05" db="EMBL/GenBank/DDBJ databases">
        <authorList>
            <person name="Lanie J.A."/>
            <person name="Ng W.-L."/>
            <person name="Kazmierczak K.M."/>
            <person name="Andrzejewski T.M."/>
            <person name="Davidsen T.M."/>
            <person name="Wayne K.J."/>
            <person name="Tettelin H."/>
            <person name="Glass J.I."/>
            <person name="Rusch D."/>
            <person name="Podicherti R."/>
            <person name="Tsui H.-C.T."/>
            <person name="Winkler M.E."/>
        </authorList>
    </citation>
    <scope>NUCLEOTIDE SEQUENCE</scope>
</reference>
<evidence type="ECO:0000313" key="1">
    <source>
        <dbReference type="EMBL" id="SUZ70692.1"/>
    </source>
</evidence>
<proteinExistence type="predicted"/>
<gene>
    <name evidence="1" type="ORF">METZ01_LOCUS23546</name>
</gene>
<protein>
    <submittedName>
        <fullName evidence="1">Uncharacterized protein</fullName>
    </submittedName>
</protein>
<sequence length="37" mass="4003">MMKLNTRAAMAAVAALKVIYSNRLKAEKESFKGVSSS</sequence>
<organism evidence="1">
    <name type="scientific">marine metagenome</name>
    <dbReference type="NCBI Taxonomy" id="408172"/>
    <lineage>
        <taxon>unclassified sequences</taxon>
        <taxon>metagenomes</taxon>
        <taxon>ecological metagenomes</taxon>
    </lineage>
</organism>
<name>A0A381PUF7_9ZZZZ</name>
<dbReference type="EMBL" id="UINC01001098">
    <property type="protein sequence ID" value="SUZ70692.1"/>
    <property type="molecule type" value="Genomic_DNA"/>
</dbReference>